<dbReference type="SUPFAM" id="SSF56112">
    <property type="entry name" value="Protein kinase-like (PK-like)"/>
    <property type="match status" value="1"/>
</dbReference>
<feature type="domain" description="Protein kinase" evidence="6">
    <location>
        <begin position="120"/>
        <end position="381"/>
    </location>
</feature>
<reference evidence="7" key="1">
    <citation type="submission" date="2021-02" db="EMBL/GenBank/DDBJ databases">
        <authorList>
            <person name="Dougan E. K."/>
            <person name="Rhodes N."/>
            <person name="Thang M."/>
            <person name="Chan C."/>
        </authorList>
    </citation>
    <scope>NUCLEOTIDE SEQUENCE</scope>
</reference>
<keyword evidence="2 3" id="KW-0067">ATP-binding</keyword>
<keyword evidence="4" id="KW-0808">Transferase</keyword>
<sequence length="381" mass="42392">MVLFVISVWVLALGTRGSELSQRSALAEIVQERTLRFQTDFLLSQVGAPPETQEVSESEDEDASDVFSGQSETLTATIFGSSTKQRQKMQDPAYFAMVLQGMHKLAQKERWLVPCSSLELIPEAILGSGSFGVVILGKLQGAAVAVKVPVAGSAARRFQSLMAELRVFRRLRHQNIVHFHGACVDVDRQEVVLVEELVEGPTLKDAHDSSLPKEVWRYILLGICTAMRHIHNLTPVVVHGDIKPDNVLVDSRTLMPKLVDFGLARIIQGRIPGLGGSVRYAAPDVHLRQKPSPASDIFSFGRLAYFVVTGEKPMQEHSARALALLTEEGISPELRWKTQTPIQQQQQQQQHLPYQHHCKELCSECCVFDPELRPTARDVHI</sequence>
<dbReference type="PROSITE" id="PS50011">
    <property type="entry name" value="PROTEIN_KINASE_DOM"/>
    <property type="match status" value="1"/>
</dbReference>
<keyword evidence="5" id="KW-0732">Signal</keyword>
<comment type="caution">
    <text evidence="7">The sequence shown here is derived from an EMBL/GenBank/DDBJ whole genome shotgun (WGS) entry which is preliminary data.</text>
</comment>
<evidence type="ECO:0000256" key="2">
    <source>
        <dbReference type="ARBA" id="ARBA00022840"/>
    </source>
</evidence>
<keyword evidence="4" id="KW-0418">Kinase</keyword>
<dbReference type="GO" id="GO:0004674">
    <property type="term" value="F:protein serine/threonine kinase activity"/>
    <property type="evidence" value="ECO:0007669"/>
    <property type="project" value="UniProtKB-KW"/>
</dbReference>
<feature type="chain" id="PRO_5032332014" description="Protein kinase domain-containing protein" evidence="5">
    <location>
        <begin position="18"/>
        <end position="381"/>
    </location>
</feature>
<dbReference type="Gene3D" id="1.10.510.10">
    <property type="entry name" value="Transferase(Phosphotransferase) domain 1"/>
    <property type="match status" value="1"/>
</dbReference>
<keyword evidence="1 3" id="KW-0547">Nucleotide-binding</keyword>
<dbReference type="Gene3D" id="3.30.200.20">
    <property type="entry name" value="Phosphorylase Kinase, domain 1"/>
    <property type="match status" value="1"/>
</dbReference>
<accession>A0A813EKS5</accession>
<dbReference type="InterPro" id="IPR017441">
    <property type="entry name" value="Protein_kinase_ATP_BS"/>
</dbReference>
<feature type="binding site" evidence="3">
    <location>
        <position position="147"/>
    </location>
    <ligand>
        <name>ATP</name>
        <dbReference type="ChEBI" id="CHEBI:30616"/>
    </ligand>
</feature>
<comment type="similarity">
    <text evidence="4">Belongs to the protein kinase superfamily.</text>
</comment>
<dbReference type="InterPro" id="IPR051681">
    <property type="entry name" value="Ser/Thr_Kinases-Pseudokinases"/>
</dbReference>
<evidence type="ECO:0000313" key="8">
    <source>
        <dbReference type="Proteomes" id="UP000654075"/>
    </source>
</evidence>
<evidence type="ECO:0000313" key="7">
    <source>
        <dbReference type="EMBL" id="CAE8601500.1"/>
    </source>
</evidence>
<gene>
    <name evidence="7" type="ORF">PGLA1383_LOCUS19793</name>
</gene>
<evidence type="ECO:0000256" key="4">
    <source>
        <dbReference type="RuleBase" id="RU000304"/>
    </source>
</evidence>
<dbReference type="SMART" id="SM00220">
    <property type="entry name" value="S_TKc"/>
    <property type="match status" value="1"/>
</dbReference>
<dbReference type="PROSITE" id="PS00107">
    <property type="entry name" value="PROTEIN_KINASE_ATP"/>
    <property type="match status" value="1"/>
</dbReference>
<dbReference type="CDD" id="cd00180">
    <property type="entry name" value="PKc"/>
    <property type="match status" value="1"/>
</dbReference>
<organism evidence="7 8">
    <name type="scientific">Polarella glacialis</name>
    <name type="common">Dinoflagellate</name>
    <dbReference type="NCBI Taxonomy" id="89957"/>
    <lineage>
        <taxon>Eukaryota</taxon>
        <taxon>Sar</taxon>
        <taxon>Alveolata</taxon>
        <taxon>Dinophyceae</taxon>
        <taxon>Suessiales</taxon>
        <taxon>Suessiaceae</taxon>
        <taxon>Polarella</taxon>
    </lineage>
</organism>
<evidence type="ECO:0000256" key="1">
    <source>
        <dbReference type="ARBA" id="ARBA00022741"/>
    </source>
</evidence>
<keyword evidence="8" id="KW-1185">Reference proteome</keyword>
<dbReference type="AlphaFoldDB" id="A0A813EKS5"/>
<dbReference type="Proteomes" id="UP000654075">
    <property type="component" value="Unassembled WGS sequence"/>
</dbReference>
<protein>
    <recommendedName>
        <fullName evidence="6">Protein kinase domain-containing protein</fullName>
    </recommendedName>
</protein>
<dbReference type="InterPro" id="IPR011009">
    <property type="entry name" value="Kinase-like_dom_sf"/>
</dbReference>
<dbReference type="OrthoDB" id="4062651at2759"/>
<keyword evidence="4" id="KW-0723">Serine/threonine-protein kinase</keyword>
<dbReference type="PROSITE" id="PS00108">
    <property type="entry name" value="PROTEIN_KINASE_ST"/>
    <property type="match status" value="1"/>
</dbReference>
<feature type="signal peptide" evidence="5">
    <location>
        <begin position="1"/>
        <end position="17"/>
    </location>
</feature>
<dbReference type="Pfam" id="PF00069">
    <property type="entry name" value="Pkinase"/>
    <property type="match status" value="1"/>
</dbReference>
<dbReference type="EMBL" id="CAJNNV010013221">
    <property type="protein sequence ID" value="CAE8601500.1"/>
    <property type="molecule type" value="Genomic_DNA"/>
</dbReference>
<dbReference type="InterPro" id="IPR008271">
    <property type="entry name" value="Ser/Thr_kinase_AS"/>
</dbReference>
<dbReference type="PANTHER" id="PTHR44329">
    <property type="entry name" value="SERINE/THREONINE-PROTEIN KINASE TNNI3K-RELATED"/>
    <property type="match status" value="1"/>
</dbReference>
<name>A0A813EKS5_POLGL</name>
<proteinExistence type="inferred from homology"/>
<dbReference type="InterPro" id="IPR000719">
    <property type="entry name" value="Prot_kinase_dom"/>
</dbReference>
<dbReference type="GO" id="GO:0005524">
    <property type="term" value="F:ATP binding"/>
    <property type="evidence" value="ECO:0007669"/>
    <property type="project" value="UniProtKB-UniRule"/>
</dbReference>
<evidence type="ECO:0000259" key="6">
    <source>
        <dbReference type="PROSITE" id="PS50011"/>
    </source>
</evidence>
<evidence type="ECO:0000256" key="5">
    <source>
        <dbReference type="SAM" id="SignalP"/>
    </source>
</evidence>
<evidence type="ECO:0000256" key="3">
    <source>
        <dbReference type="PROSITE-ProRule" id="PRU10141"/>
    </source>
</evidence>